<keyword evidence="8 11" id="KW-0472">Membrane</keyword>
<dbReference type="InterPro" id="IPR050301">
    <property type="entry name" value="NTE"/>
</dbReference>
<dbReference type="GeneID" id="100371623"/>
<dbReference type="CDD" id="cd07225">
    <property type="entry name" value="Pat_PNPLA6_PNPLA7"/>
    <property type="match status" value="1"/>
</dbReference>
<dbReference type="SUPFAM" id="SSF51206">
    <property type="entry name" value="cAMP-binding domain-like"/>
    <property type="match status" value="3"/>
</dbReference>
<evidence type="ECO:0000259" key="12">
    <source>
        <dbReference type="PROSITE" id="PS50042"/>
    </source>
</evidence>
<dbReference type="PROSITE" id="PS51635">
    <property type="entry name" value="PNPLA"/>
    <property type="match status" value="1"/>
</dbReference>
<dbReference type="PANTHER" id="PTHR14226:SF29">
    <property type="entry name" value="NEUROPATHY TARGET ESTERASE SWS"/>
    <property type="match status" value="1"/>
</dbReference>
<evidence type="ECO:0000256" key="7">
    <source>
        <dbReference type="ARBA" id="ARBA00023098"/>
    </source>
</evidence>
<dbReference type="RefSeq" id="XP_006818777.1">
    <property type="nucleotide sequence ID" value="XM_006818714.1"/>
</dbReference>
<evidence type="ECO:0000313" key="14">
    <source>
        <dbReference type="Proteomes" id="UP000694865"/>
    </source>
</evidence>
<evidence type="ECO:0000256" key="9">
    <source>
        <dbReference type="PROSITE-ProRule" id="PRU01161"/>
    </source>
</evidence>
<dbReference type="Pfam" id="PF00027">
    <property type="entry name" value="cNMP_binding"/>
    <property type="match status" value="3"/>
</dbReference>
<feature type="short sequence motif" description="GXSXG" evidence="9">
    <location>
        <begin position="1028"/>
        <end position="1032"/>
    </location>
</feature>
<dbReference type="InterPro" id="IPR002641">
    <property type="entry name" value="PNPLA_dom"/>
</dbReference>
<evidence type="ECO:0000256" key="8">
    <source>
        <dbReference type="ARBA" id="ARBA00023136"/>
    </source>
</evidence>
<feature type="compositionally biased region" description="Basic and acidic residues" evidence="10">
    <location>
        <begin position="415"/>
        <end position="430"/>
    </location>
</feature>
<dbReference type="SUPFAM" id="SSF52151">
    <property type="entry name" value="FabD/lysophospholipase-like"/>
    <property type="match status" value="1"/>
</dbReference>
<feature type="domain" description="PNPLA" evidence="13">
    <location>
        <begin position="997"/>
        <end position="1163"/>
    </location>
</feature>
<evidence type="ECO:0000256" key="10">
    <source>
        <dbReference type="SAM" id="MobiDB-lite"/>
    </source>
</evidence>
<dbReference type="InterPro" id="IPR056556">
    <property type="entry name" value="NTE1_P-loop_dom"/>
</dbReference>
<feature type="short sequence motif" description="DGA/G" evidence="9">
    <location>
        <begin position="1150"/>
        <end position="1152"/>
    </location>
</feature>
<keyword evidence="7 9" id="KW-0443">Lipid metabolism</keyword>
<dbReference type="SMART" id="SM00100">
    <property type="entry name" value="cNMP"/>
    <property type="match status" value="3"/>
</dbReference>
<reference evidence="15" key="1">
    <citation type="submission" date="2025-08" db="UniProtKB">
        <authorList>
            <consortium name="RefSeq"/>
        </authorList>
    </citation>
    <scope>IDENTIFICATION</scope>
    <source>
        <tissue evidence="15">Testes</tissue>
    </source>
</reference>
<dbReference type="CDD" id="cd00038">
    <property type="entry name" value="CAP_ED"/>
    <property type="match status" value="3"/>
</dbReference>
<dbReference type="InterPro" id="IPR000595">
    <property type="entry name" value="cNMP-bd_dom"/>
</dbReference>
<keyword evidence="5 9" id="KW-0442">Lipid degradation</keyword>
<evidence type="ECO:0000313" key="15">
    <source>
        <dbReference type="RefSeq" id="XP_006818777.1"/>
    </source>
</evidence>
<feature type="domain" description="Cyclic nucleotide-binding" evidence="12">
    <location>
        <begin position="168"/>
        <end position="274"/>
    </location>
</feature>
<keyword evidence="14" id="KW-1185">Reference proteome</keyword>
<dbReference type="Gene3D" id="2.60.120.10">
    <property type="entry name" value="Jelly Rolls"/>
    <property type="match status" value="3"/>
</dbReference>
<evidence type="ECO:0000256" key="11">
    <source>
        <dbReference type="SAM" id="Phobius"/>
    </source>
</evidence>
<comment type="similarity">
    <text evidence="2">Belongs to the NTE family.</text>
</comment>
<feature type="domain" description="Cyclic nucleotide-binding" evidence="12">
    <location>
        <begin position="532"/>
        <end position="645"/>
    </location>
</feature>
<sequence length="1338" mass="150247">MATDIGGVVNEIGVHIGDVAQLVPDIVQYNQLTATILLSVAVIASIACIVLFIFLHKIKRQVMGQTPGPGQTKPRFRKRDKVIFYGRRMLRKVKSISGPITSTRTKLMKRKRLIGDLKRLLSRTKESGPVLQEKEPPPAVLEADWREIQQSELTIPPEVIYMLKSVRVFGHFEKPLFLELCRHMETKFIMAGSYLFRKGQPDDSIYVVQSGKLSVYISEKDGSESVMKEVCAGDSVHSLLSVLDVITGHPAPYKTVSARAVVDTTILKLPAQAFCTVFENYPESLVRVVQIIVVRLQRVTFMALHNYLGLSNELINPENQSNKDFSVHNISPKTSPTKRSLNQELSVESMENETVTEIIDFDQDYLPEISPSKSQHDAVISDSPLKGSMTYMAELLDTQQRRSRSSSLPAGARRPPLEHSGRASSLDRDSATSLGTSPSDFDAVVGQARVQGFDDKVLFVASSPSNEELDEIQPEVTSSKSRPDTLFSSEKINKKEKKVVFPKQEEKLTPDDDEILQMAINDLTVLLGLEDDSLLKSKVSLVRVSAGKYLTREGDQDCSLYFVVTGCLGMHQKRVGIKGEENTVFIAHPGELVGTIAVLTGEPSFFTIRARKDSRVVVVSKTNFYSIMRASPRVVLNVAHSIVRRLSPFVRQIDFALDWMHLEAGRAVFRQDDESDCTYIILNGRLRSVATLENGKKELVGEYGRGDLVGIVEVLTQSKRVTTVHAVRDTELAKVPEGLLNTIKRKYPQVVTRLIHLLGQRILGTITGKSLGGFRLTDPLRFSERPSASTLSNLSTVAVLPVSSDVPLSSFTVELEHALCSIGTTLRLTSEHIRDRLGSAALDSINEFRLASWLAQQEDIHRITLYQADFRMTPWTLRCIRQADSILIVGLADKDPNIVGDSEKQLETLAVRAQKELVLLHKEVNGSYKEPRRTVEWLNTRGWVSSHHHIRCPKRIFSKRSAQKRQDMYKKLFERPPDRHSDFSRLARFLTGTSIGLVLGGGGARGSSEVGIMKAMEENSIPIDIIGGTSIGSFVGALYADEVNADAVSRRAKEWCKEMGTYWSKILDLTYPVTAMFTGGSFNRSIEDVFRNKQIEDLWLPFFVISTDISSSSMRVHTSGSLWRYVRASMSLSGYLPPLCDPKDGHLLLDGGYVNNLPADVMKSMGAQTIIAVDVGSQDVTHLTNYGDTLSGWWLLWKRWNPWASAVRVPDMTEIQSRLAYVSCVRHLEELKNSRMCEYIRPPIDRFKTLEFNRFDEIKEVGYQHGMTVFSGWQKGKSCGICSKKRRKREQLQDEDYQLYLNLRGVKDWRNTRTSDESDDTETTVWTPKRAASDIYYY</sequence>
<evidence type="ECO:0000256" key="5">
    <source>
        <dbReference type="ARBA" id="ARBA00022963"/>
    </source>
</evidence>
<feature type="active site" description="Proton acceptor" evidence="9">
    <location>
        <position position="1150"/>
    </location>
</feature>
<accession>A0ABM0MFI6</accession>
<dbReference type="InterPro" id="IPR014710">
    <property type="entry name" value="RmlC-like_jellyroll"/>
</dbReference>
<dbReference type="Proteomes" id="UP000694865">
    <property type="component" value="Unplaced"/>
</dbReference>
<proteinExistence type="inferred from homology"/>
<dbReference type="InterPro" id="IPR018490">
    <property type="entry name" value="cNMP-bd_dom_sf"/>
</dbReference>
<feature type="short sequence motif" description="GXGXXG" evidence="9">
    <location>
        <begin position="1001"/>
        <end position="1006"/>
    </location>
</feature>
<keyword evidence="4 9" id="KW-0378">Hydrolase</keyword>
<evidence type="ECO:0000256" key="4">
    <source>
        <dbReference type="ARBA" id="ARBA00022801"/>
    </source>
</evidence>
<evidence type="ECO:0000256" key="2">
    <source>
        <dbReference type="ARBA" id="ARBA00006636"/>
    </source>
</evidence>
<name>A0ABM0MFI6_SACKO</name>
<protein>
    <submittedName>
        <fullName evidence="15">Patatin-like phospholipase domain-containing protein 7-like</fullName>
    </submittedName>
</protein>
<evidence type="ECO:0000256" key="6">
    <source>
        <dbReference type="ARBA" id="ARBA00022989"/>
    </source>
</evidence>
<dbReference type="PANTHER" id="PTHR14226">
    <property type="entry name" value="NEUROPATHY TARGET ESTERASE/SWISS CHEESE D.MELANOGASTER"/>
    <property type="match status" value="1"/>
</dbReference>
<feature type="active site" description="Nucleophile" evidence="9">
    <location>
        <position position="1030"/>
    </location>
</feature>
<evidence type="ECO:0000256" key="3">
    <source>
        <dbReference type="ARBA" id="ARBA00022692"/>
    </source>
</evidence>
<keyword evidence="6 11" id="KW-1133">Transmembrane helix</keyword>
<comment type="subcellular location">
    <subcellularLocation>
        <location evidence="1">Membrane</location>
    </subcellularLocation>
</comment>
<gene>
    <name evidence="15" type="primary">LOC100371623</name>
</gene>
<dbReference type="Pfam" id="PF01734">
    <property type="entry name" value="Patatin"/>
    <property type="match status" value="1"/>
</dbReference>
<evidence type="ECO:0000259" key="13">
    <source>
        <dbReference type="PROSITE" id="PS51635"/>
    </source>
</evidence>
<dbReference type="Pfam" id="PF24179">
    <property type="entry name" value="NTE_Ploop"/>
    <property type="match status" value="1"/>
</dbReference>
<feature type="domain" description="Cyclic nucleotide-binding" evidence="12">
    <location>
        <begin position="656"/>
        <end position="761"/>
    </location>
</feature>
<dbReference type="InterPro" id="IPR016035">
    <property type="entry name" value="Acyl_Trfase/lysoPLipase"/>
</dbReference>
<dbReference type="PROSITE" id="PS50042">
    <property type="entry name" value="CNMP_BINDING_3"/>
    <property type="match status" value="3"/>
</dbReference>
<keyword evidence="3 11" id="KW-0812">Transmembrane</keyword>
<organism evidence="14 15">
    <name type="scientific">Saccoglossus kowalevskii</name>
    <name type="common">Acorn worm</name>
    <dbReference type="NCBI Taxonomy" id="10224"/>
    <lineage>
        <taxon>Eukaryota</taxon>
        <taxon>Metazoa</taxon>
        <taxon>Hemichordata</taxon>
        <taxon>Enteropneusta</taxon>
        <taxon>Harrimaniidae</taxon>
        <taxon>Saccoglossus</taxon>
    </lineage>
</organism>
<feature type="region of interest" description="Disordered" evidence="10">
    <location>
        <begin position="398"/>
        <end position="440"/>
    </location>
</feature>
<evidence type="ECO:0000256" key="1">
    <source>
        <dbReference type="ARBA" id="ARBA00004370"/>
    </source>
</evidence>
<dbReference type="Gene3D" id="3.40.1090.10">
    <property type="entry name" value="Cytosolic phospholipase A2 catalytic domain"/>
    <property type="match status" value="1"/>
</dbReference>
<feature type="transmembrane region" description="Helical" evidence="11">
    <location>
        <begin position="32"/>
        <end position="55"/>
    </location>
</feature>